<evidence type="ECO:0000256" key="3">
    <source>
        <dbReference type="SAM" id="MobiDB-lite"/>
    </source>
</evidence>
<evidence type="ECO:0000256" key="2">
    <source>
        <dbReference type="SAM" id="Coils"/>
    </source>
</evidence>
<dbReference type="OrthoDB" id="363355at2"/>
<accession>A0A4V5MQM9</accession>
<evidence type="ECO:0000313" key="5">
    <source>
        <dbReference type="EMBL" id="TJZ73188.1"/>
    </source>
</evidence>
<organism evidence="5 6">
    <name type="scientific">Chitiniphilus eburneus</name>
    <dbReference type="NCBI Taxonomy" id="2571148"/>
    <lineage>
        <taxon>Bacteria</taxon>
        <taxon>Pseudomonadati</taxon>
        <taxon>Pseudomonadota</taxon>
        <taxon>Betaproteobacteria</taxon>
        <taxon>Neisseriales</taxon>
        <taxon>Chitinibacteraceae</taxon>
        <taxon>Chitiniphilus</taxon>
    </lineage>
</organism>
<dbReference type="RefSeq" id="WP_136773546.1">
    <property type="nucleotide sequence ID" value="NZ_CP156074.1"/>
</dbReference>
<keyword evidence="1" id="KW-1188">Viral release from host cell</keyword>
<evidence type="ECO:0000313" key="6">
    <source>
        <dbReference type="Proteomes" id="UP000310016"/>
    </source>
</evidence>
<dbReference type="NCBIfam" id="TIGR01760">
    <property type="entry name" value="tape_meas_TP901"/>
    <property type="match status" value="1"/>
</dbReference>
<dbReference type="PANTHER" id="PTHR37813:SF1">
    <property type="entry name" value="FELS-2 PROPHAGE PROTEIN"/>
    <property type="match status" value="1"/>
</dbReference>
<dbReference type="Proteomes" id="UP000310016">
    <property type="component" value="Unassembled WGS sequence"/>
</dbReference>
<feature type="compositionally biased region" description="Low complexity" evidence="3">
    <location>
        <begin position="1236"/>
        <end position="1251"/>
    </location>
</feature>
<keyword evidence="6" id="KW-1185">Reference proteome</keyword>
<dbReference type="Pfam" id="PF10145">
    <property type="entry name" value="PhageMin_Tail"/>
    <property type="match status" value="1"/>
</dbReference>
<feature type="coiled-coil region" evidence="2">
    <location>
        <begin position="63"/>
        <end position="125"/>
    </location>
</feature>
<feature type="region of interest" description="Disordered" evidence="3">
    <location>
        <begin position="1108"/>
        <end position="1136"/>
    </location>
</feature>
<evidence type="ECO:0000259" key="4">
    <source>
        <dbReference type="Pfam" id="PF10145"/>
    </source>
</evidence>
<keyword evidence="2" id="KW-0175">Coiled coil</keyword>
<feature type="domain" description="Phage tail tape measure protein" evidence="4">
    <location>
        <begin position="266"/>
        <end position="457"/>
    </location>
</feature>
<gene>
    <name evidence="5" type="ORF">FAZ21_11260</name>
</gene>
<name>A0A4V5MQM9_9NEIS</name>
<comment type="caution">
    <text evidence="5">The sequence shown here is derived from an EMBL/GenBank/DDBJ whole genome shotgun (WGS) entry which is preliminary data.</text>
</comment>
<dbReference type="PANTHER" id="PTHR37813">
    <property type="entry name" value="FELS-2 PROPHAGE PROTEIN"/>
    <property type="match status" value="1"/>
</dbReference>
<feature type="region of interest" description="Disordered" evidence="3">
    <location>
        <begin position="1209"/>
        <end position="1270"/>
    </location>
</feature>
<sequence>MAVDPQIRYDIPANAGGTADVRQLTAELEKLDGSIDPALAARVRETADALRSLGEQRDAIAEFVALKSATQQARQQLEQAQAAAQKMGAELANVAEPTRVQASRMENLRDAVQVAKREVQDQSRALDQSRASLQRAGVATDQLSDAERGHRATLQAAQTQVRELVVWQEKATRAAQQAETQARALAQQYQATDRATDQLRADSGSLADSLGGMAGHTAAAGDAVAGITVMVGNAAKASAAFGHKMAEVGTQLDDNAGLDGLSEQVRALSVELGGDVIQNAQGLYDILLSGVDDAGEAMDRLTVANKLAVGGVTDVTTAAGGLNAVMNSFGVSAGSATDVADSFFIAAKAGATSVGELSTHIGTVAPLAAQAGASFDELIAAAAALTNGGVSTSQALTQVQGILAAVVTPTKEAAQLADELGLQFNVAALQSQGLAGFLQDLHTKTGGNAEQMALLFGQVDGLNGALALTGNQAGSFAGTLEQLRNKAGATEEAFTTLSDTPAARAQQFQSALGDLQLSLGDAVTSLAPLLGGMTELLHRFNGLGSDTKAVIAGLGATAWAAGPLVQAFNQLVQAARAFQGLLGAAGLAGGLGGLTATAATTVPALGSVSRELDIAEASARRGMDSMGRLSTVMRVAGWAGVAIEVAQVASGLYQLKEATAAAAAAQREASTSQAVTEQKITAALNANSAAAQQQILSREQLAQMSETEQQAYQQSLQQGADFWNARAVQQRRAGEDTTESNRRQQEYLTALAAMPGMLAQIQETQSAQANEASGAWGRQQIAAGALATQLEAAANSGDKASGAIQNLITKESLLAPNGAATLAAAMQMLNASGSQAAQVIGTQLTAALATLSAGELTTVQRNLQVAFDGGRLSAEQFALVNNQVVAASLAKLGLDAQQVLTGISSKASEAIQTFDLLAASGELSGSKLALVFDAALRSADSEQAIDALRDRLVQMGVQGTLSADQVRIGMQQLQVATQQVRGATDETTGAFARLGIQSKAELLAMSTQMRTDLQTAVRSGQVSVGELEGAFNTAYQTAIKAGDGFSKSWIELQAPVYGIKLRLNEVEASAGQAGDAGRNAGDKLAEGMDEARAAIEAADEAYGRASWRNADGSLKPDAGGTSGKGEAAAPGSSDMRTAGTQWYATRIQAAAALKSAGHDEDAISRVIRIAYNSDGTPNLNIVPKNSWESFSTSLLKLLDKELYGGAKSGGDGIRLLKNTPSNGAQSGDDDTPQRQSTPSSDAASDGSPAVSTQAIPSPRSAPTPKASAPEATQVFRVEVVRDGRGNGFNVASAADALAAQSLLKQLAEDAARAF</sequence>
<reference evidence="5 6" key="1">
    <citation type="submission" date="2019-04" db="EMBL/GenBank/DDBJ databases">
        <title>Chitiniphilus eburnea sp. nov., a novel chitinolytic bacterium isolated from aquaculture sludge.</title>
        <authorList>
            <person name="Sheng M."/>
        </authorList>
    </citation>
    <scope>NUCLEOTIDE SEQUENCE [LARGE SCALE GENOMIC DNA]</scope>
    <source>
        <strain evidence="5 6">HX-2-15</strain>
    </source>
</reference>
<protein>
    <submittedName>
        <fullName evidence="5">Phage tail tape measure protein</fullName>
    </submittedName>
</protein>
<proteinExistence type="predicted"/>
<evidence type="ECO:0000256" key="1">
    <source>
        <dbReference type="ARBA" id="ARBA00022612"/>
    </source>
</evidence>
<dbReference type="InterPro" id="IPR010090">
    <property type="entry name" value="Phage_tape_meas"/>
</dbReference>
<dbReference type="EMBL" id="SUMF01000011">
    <property type="protein sequence ID" value="TJZ73188.1"/>
    <property type="molecule type" value="Genomic_DNA"/>
</dbReference>
<feature type="coiled-coil region" evidence="2">
    <location>
        <begin position="168"/>
        <end position="195"/>
    </location>
</feature>